<comment type="subcellular location">
    <subcellularLocation>
        <location evidence="1">Cell membrane</location>
        <topology evidence="1">Multi-pass membrane protein</topology>
    </subcellularLocation>
</comment>
<keyword evidence="3 6" id="KW-0812">Transmembrane</keyword>
<feature type="transmembrane region" description="Helical" evidence="6">
    <location>
        <begin position="100"/>
        <end position="119"/>
    </location>
</feature>
<keyword evidence="5 6" id="KW-0472">Membrane</keyword>
<evidence type="ECO:0000256" key="6">
    <source>
        <dbReference type="SAM" id="Phobius"/>
    </source>
</evidence>
<feature type="transmembrane region" description="Helical" evidence="6">
    <location>
        <begin position="77"/>
        <end position="94"/>
    </location>
</feature>
<dbReference type="Proteomes" id="UP000601736">
    <property type="component" value="Unassembled WGS sequence"/>
</dbReference>
<evidence type="ECO:0000313" key="7">
    <source>
        <dbReference type="EMBL" id="CAE6509042.1"/>
    </source>
</evidence>
<sequence length="128" mass="14131">MTWIRNRSLYVVIRWQVLFTLFMALLCGWITGIHGAFSAFLGGMVSVISSLAYAMMVSRHKGYTAGSAVRTALRAEAVKIVIIIFSLWAVFAAYTEVVPVAFIGVFIMAVIIFSMALFVPNDAKDNTK</sequence>
<dbReference type="Proteomes" id="UP000199561">
    <property type="component" value="Unassembled WGS sequence"/>
</dbReference>
<evidence type="ECO:0000256" key="1">
    <source>
        <dbReference type="ARBA" id="ARBA00004651"/>
    </source>
</evidence>
<evidence type="ECO:0000256" key="4">
    <source>
        <dbReference type="ARBA" id="ARBA00022989"/>
    </source>
</evidence>
<dbReference type="RefSeq" id="WP_090668223.1">
    <property type="nucleotide sequence ID" value="NZ_CAJNAP010000023.1"/>
</dbReference>
<reference evidence="7" key="2">
    <citation type="submission" date="2021-02" db="EMBL/GenBank/DDBJ databases">
        <authorList>
            <person name="Han P."/>
        </authorList>
    </citation>
    <scope>NUCLEOTIDE SEQUENCE</scope>
    <source>
        <strain evidence="7">Nitrosomonas nitrosa 18-3D</strain>
    </source>
</reference>
<reference evidence="8 9" key="1">
    <citation type="submission" date="2016-10" db="EMBL/GenBank/DDBJ databases">
        <authorList>
            <person name="de Groot N.N."/>
        </authorList>
    </citation>
    <scope>NUCLEOTIDE SEQUENCE [LARGE SCALE GENOMIC DNA]</scope>
    <source>
        <strain evidence="8 9">Nm146</strain>
    </source>
</reference>
<evidence type="ECO:0000256" key="2">
    <source>
        <dbReference type="ARBA" id="ARBA00022475"/>
    </source>
</evidence>
<dbReference type="GO" id="GO:0005886">
    <property type="term" value="C:plasma membrane"/>
    <property type="evidence" value="ECO:0007669"/>
    <property type="project" value="UniProtKB-SubCell"/>
</dbReference>
<dbReference type="AlphaFoldDB" id="A0A1I4PK81"/>
<feature type="transmembrane region" description="Helical" evidence="6">
    <location>
        <begin position="37"/>
        <end position="56"/>
    </location>
</feature>
<dbReference type="STRING" id="52442.SAMN05421880_11180"/>
<dbReference type="EMBL" id="FOUF01000011">
    <property type="protein sequence ID" value="SFM28211.1"/>
    <property type="molecule type" value="Genomic_DNA"/>
</dbReference>
<dbReference type="Pfam" id="PF03899">
    <property type="entry name" value="ATP-synt_I"/>
    <property type="match status" value="1"/>
</dbReference>
<dbReference type="EMBL" id="CAJNAP010000023">
    <property type="protein sequence ID" value="CAE6509042.1"/>
    <property type="molecule type" value="Genomic_DNA"/>
</dbReference>
<evidence type="ECO:0000256" key="3">
    <source>
        <dbReference type="ARBA" id="ARBA00022692"/>
    </source>
</evidence>
<proteinExistence type="predicted"/>
<evidence type="ECO:0000256" key="5">
    <source>
        <dbReference type="ARBA" id="ARBA00023136"/>
    </source>
</evidence>
<evidence type="ECO:0000313" key="9">
    <source>
        <dbReference type="Proteomes" id="UP000199561"/>
    </source>
</evidence>
<evidence type="ECO:0000313" key="8">
    <source>
        <dbReference type="EMBL" id="SFM28211.1"/>
    </source>
</evidence>
<accession>A0A1I4PK81</accession>
<protein>
    <submittedName>
        <fullName evidence="8">ATP synthase protein I</fullName>
    </submittedName>
</protein>
<name>A0A1I4PK81_9PROT</name>
<feature type="transmembrane region" description="Helical" evidence="6">
    <location>
        <begin position="12"/>
        <end position="31"/>
    </location>
</feature>
<gene>
    <name evidence="7" type="ORF">NMYAN_30107</name>
    <name evidence="8" type="ORF">SAMN05421880_11180</name>
</gene>
<keyword evidence="2" id="KW-1003">Cell membrane</keyword>
<dbReference type="InterPro" id="IPR005598">
    <property type="entry name" value="ATP_synth_I"/>
</dbReference>
<organism evidence="8 9">
    <name type="scientific">Nitrosomonas nitrosa</name>
    <dbReference type="NCBI Taxonomy" id="52442"/>
    <lineage>
        <taxon>Bacteria</taxon>
        <taxon>Pseudomonadati</taxon>
        <taxon>Pseudomonadota</taxon>
        <taxon>Betaproteobacteria</taxon>
        <taxon>Nitrosomonadales</taxon>
        <taxon>Nitrosomonadaceae</taxon>
        <taxon>Nitrosomonas</taxon>
    </lineage>
</organism>
<keyword evidence="9" id="KW-1185">Reference proteome</keyword>
<keyword evidence="4 6" id="KW-1133">Transmembrane helix</keyword>
<dbReference type="OrthoDB" id="8562279at2"/>